<keyword evidence="3 6" id="KW-1133">Transmembrane helix</keyword>
<comment type="subcellular location">
    <subcellularLocation>
        <location evidence="1">Membrane</location>
        <topology evidence="1">Single-pass membrane protein</topology>
    </subcellularLocation>
</comment>
<evidence type="ECO:0000256" key="6">
    <source>
        <dbReference type="SAM" id="Phobius"/>
    </source>
</evidence>
<feature type="region of interest" description="Disordered" evidence="5">
    <location>
        <begin position="686"/>
        <end position="716"/>
    </location>
</feature>
<protein>
    <submittedName>
        <fullName evidence="7">Uncharacterized protein</fullName>
    </submittedName>
</protein>
<sequence>MSLTVSVVSPSLVHSQNVDDVDVIWLADPGPSGNASTTDGILDDGSGEVYILVDSATPRQSGTILAGYSLSAPSVSIMETSSPAQTSHMTPTVVDIDPTSVTSTWTPIPTALSTAVESNETTAGQTISTISTTVEKPSITSNVISLLGVSLTGISSSIPSDIINATVSPHATSPLVDISPTSAISTATSTASIELRTTSNVTSETVSNSFSPSSVIVDETNTPIQTSYQISTSIDINLDSVTMTATPGYTDVITSTGASASITMEPTSFIDFSTLPDVSVVENTYSTINFTTAKITSLTQTTYTTSTSTDISSTPVTTRATISPTTISTTTGTETDVTTTGATSSSTKVQTTNNVTIAPVVHVLSDVTLMFRFRTEGECSALRQAPYSRYFKTSLASTLLYLTQLGGKSGSKLYIGEAQCNKSPHVVSVTFLQVDRNALLQALNSTHPFHGRDYQTFSSPIDVEFSSGSKKFFVIIIGFEEIENTDKKRAGGVILGLDIAFTALAACLCVVLVSLGVAFLVRHLCRKRRVECLKISRKDSPTASFKLKSITLSHAAGIYRGGKKGIDNPALCTSVYNDLEMTEVHLGDTDDDEDSSYYSPYDDEYSTIGSKFKAVFDYGQEVRYVPGINTTAIGVSSANGNKEHSKASHDRRPTSKPASRTSNETRLTSAGNYGLVIGLLGYNNQQSQQFKSHQDSRPQENLPYSHPQDSSYESKGFTGDAEEAIYAVPMKFPKKPRKQSRKRPSLNMTFDRSLPPHAAALPQQENTAKPSPVPPPRRVKRSEANTNANKKTRAHEVTDPKVQRSMSRDSNRGSGQVNPSFLGDEGYAAIGGSTQSFRF</sequence>
<keyword evidence="2 6" id="KW-0812">Transmembrane</keyword>
<keyword evidence="4 6" id="KW-0472">Membrane</keyword>
<dbReference type="Proteomes" id="UP000735302">
    <property type="component" value="Unassembled WGS sequence"/>
</dbReference>
<evidence type="ECO:0000256" key="3">
    <source>
        <dbReference type="ARBA" id="ARBA00022989"/>
    </source>
</evidence>
<proteinExistence type="predicted"/>
<evidence type="ECO:0000256" key="2">
    <source>
        <dbReference type="ARBA" id="ARBA00022692"/>
    </source>
</evidence>
<dbReference type="GO" id="GO:0071944">
    <property type="term" value="C:cell periphery"/>
    <property type="evidence" value="ECO:0007669"/>
    <property type="project" value="UniProtKB-ARBA"/>
</dbReference>
<dbReference type="InterPro" id="IPR051694">
    <property type="entry name" value="Immunoregulatory_rcpt-like"/>
</dbReference>
<feature type="compositionally biased region" description="Polar residues" evidence="5">
    <location>
        <begin position="656"/>
        <end position="667"/>
    </location>
</feature>
<dbReference type="AlphaFoldDB" id="A0AAV3YNZ3"/>
<accession>A0AAV3YNZ3</accession>
<dbReference type="EMBL" id="BLXT01001274">
    <property type="protein sequence ID" value="GFN83992.1"/>
    <property type="molecule type" value="Genomic_DNA"/>
</dbReference>
<comment type="caution">
    <text evidence="7">The sequence shown here is derived from an EMBL/GenBank/DDBJ whole genome shotgun (WGS) entry which is preliminary data.</text>
</comment>
<feature type="compositionally biased region" description="Basic and acidic residues" evidence="5">
    <location>
        <begin position="641"/>
        <end position="653"/>
    </location>
</feature>
<evidence type="ECO:0000256" key="1">
    <source>
        <dbReference type="ARBA" id="ARBA00004167"/>
    </source>
</evidence>
<evidence type="ECO:0000256" key="5">
    <source>
        <dbReference type="SAM" id="MobiDB-lite"/>
    </source>
</evidence>
<evidence type="ECO:0000313" key="7">
    <source>
        <dbReference type="EMBL" id="GFN83992.1"/>
    </source>
</evidence>
<feature type="transmembrane region" description="Helical" evidence="6">
    <location>
        <begin position="499"/>
        <end position="521"/>
    </location>
</feature>
<reference evidence="7 8" key="1">
    <citation type="journal article" date="2021" name="Elife">
        <title>Chloroplast acquisition without the gene transfer in kleptoplastic sea slugs, Plakobranchus ocellatus.</title>
        <authorList>
            <person name="Maeda T."/>
            <person name="Takahashi S."/>
            <person name="Yoshida T."/>
            <person name="Shimamura S."/>
            <person name="Takaki Y."/>
            <person name="Nagai Y."/>
            <person name="Toyoda A."/>
            <person name="Suzuki Y."/>
            <person name="Arimoto A."/>
            <person name="Ishii H."/>
            <person name="Satoh N."/>
            <person name="Nishiyama T."/>
            <person name="Hasebe M."/>
            <person name="Maruyama T."/>
            <person name="Minagawa J."/>
            <person name="Obokata J."/>
            <person name="Shigenobu S."/>
        </authorList>
    </citation>
    <scope>NUCLEOTIDE SEQUENCE [LARGE SCALE GENOMIC DNA]</scope>
</reference>
<feature type="compositionally biased region" description="Basic and acidic residues" evidence="5">
    <location>
        <begin position="794"/>
        <end position="811"/>
    </location>
</feature>
<dbReference type="PANTHER" id="PTHR15549">
    <property type="entry name" value="PAIRED IMMUNOGLOBULIN-LIKE TYPE 2 RECEPTOR"/>
    <property type="match status" value="1"/>
</dbReference>
<feature type="compositionally biased region" description="Basic residues" evidence="5">
    <location>
        <begin position="732"/>
        <end position="744"/>
    </location>
</feature>
<feature type="region of interest" description="Disordered" evidence="5">
    <location>
        <begin position="635"/>
        <end position="667"/>
    </location>
</feature>
<evidence type="ECO:0000256" key="4">
    <source>
        <dbReference type="ARBA" id="ARBA00023136"/>
    </source>
</evidence>
<dbReference type="GO" id="GO:0016020">
    <property type="term" value="C:membrane"/>
    <property type="evidence" value="ECO:0007669"/>
    <property type="project" value="UniProtKB-SubCell"/>
</dbReference>
<gene>
    <name evidence="7" type="ORF">PoB_001049800</name>
</gene>
<feature type="region of interest" description="Disordered" evidence="5">
    <location>
        <begin position="326"/>
        <end position="345"/>
    </location>
</feature>
<feature type="region of interest" description="Disordered" evidence="5">
    <location>
        <begin position="728"/>
        <end position="839"/>
    </location>
</feature>
<name>A0AAV3YNZ3_9GAST</name>
<organism evidence="7 8">
    <name type="scientific">Plakobranchus ocellatus</name>
    <dbReference type="NCBI Taxonomy" id="259542"/>
    <lineage>
        <taxon>Eukaryota</taxon>
        <taxon>Metazoa</taxon>
        <taxon>Spiralia</taxon>
        <taxon>Lophotrochozoa</taxon>
        <taxon>Mollusca</taxon>
        <taxon>Gastropoda</taxon>
        <taxon>Heterobranchia</taxon>
        <taxon>Euthyneura</taxon>
        <taxon>Panpulmonata</taxon>
        <taxon>Sacoglossa</taxon>
        <taxon>Placobranchoidea</taxon>
        <taxon>Plakobranchidae</taxon>
        <taxon>Plakobranchus</taxon>
    </lineage>
</organism>
<evidence type="ECO:0000313" key="8">
    <source>
        <dbReference type="Proteomes" id="UP000735302"/>
    </source>
</evidence>
<dbReference type="PANTHER" id="PTHR15549:SF26">
    <property type="entry name" value="AXIAL BUDDING PATTERN PROTEIN 2-RELATED"/>
    <property type="match status" value="1"/>
</dbReference>
<keyword evidence="8" id="KW-1185">Reference proteome</keyword>